<name>A0A162R0S1_9CRUS</name>
<accession>A0A162R0S1</accession>
<protein>
    <submittedName>
        <fullName evidence="1">Uncharacterized protein</fullName>
    </submittedName>
</protein>
<comment type="caution">
    <text evidence="1">The sequence shown here is derived from an EMBL/GenBank/DDBJ whole genome shotgun (WGS) entry which is preliminary data.</text>
</comment>
<dbReference type="AlphaFoldDB" id="A0A162R0S1"/>
<evidence type="ECO:0000313" key="1">
    <source>
        <dbReference type="EMBL" id="KZS20124.1"/>
    </source>
</evidence>
<dbReference type="Proteomes" id="UP000076858">
    <property type="component" value="Unassembled WGS sequence"/>
</dbReference>
<sequence length="51" mass="5925">MFFPEIQTTISSNGWCNTVWQFAGHKQKVSGGGASARLWRLKWRWIVLLCK</sequence>
<dbReference type="EMBL" id="LRGB01000245">
    <property type="protein sequence ID" value="KZS20124.1"/>
    <property type="molecule type" value="Genomic_DNA"/>
</dbReference>
<evidence type="ECO:0000313" key="2">
    <source>
        <dbReference type="Proteomes" id="UP000076858"/>
    </source>
</evidence>
<keyword evidence="2" id="KW-1185">Reference proteome</keyword>
<reference evidence="1 2" key="1">
    <citation type="submission" date="2016-03" db="EMBL/GenBank/DDBJ databases">
        <title>EvidentialGene: Evidence-directed Construction of Genes on Genomes.</title>
        <authorList>
            <person name="Gilbert D.G."/>
            <person name="Choi J.-H."/>
            <person name="Mockaitis K."/>
            <person name="Colbourne J."/>
            <person name="Pfrender M."/>
        </authorList>
    </citation>
    <scope>NUCLEOTIDE SEQUENCE [LARGE SCALE GENOMIC DNA]</scope>
    <source>
        <strain evidence="1 2">Xinb3</strain>
        <tissue evidence="1">Complete organism</tissue>
    </source>
</reference>
<gene>
    <name evidence="1" type="ORF">APZ42_013292</name>
</gene>
<organism evidence="1 2">
    <name type="scientific">Daphnia magna</name>
    <dbReference type="NCBI Taxonomy" id="35525"/>
    <lineage>
        <taxon>Eukaryota</taxon>
        <taxon>Metazoa</taxon>
        <taxon>Ecdysozoa</taxon>
        <taxon>Arthropoda</taxon>
        <taxon>Crustacea</taxon>
        <taxon>Branchiopoda</taxon>
        <taxon>Diplostraca</taxon>
        <taxon>Cladocera</taxon>
        <taxon>Anomopoda</taxon>
        <taxon>Daphniidae</taxon>
        <taxon>Daphnia</taxon>
    </lineage>
</organism>
<proteinExistence type="predicted"/>